<evidence type="ECO:0000256" key="3">
    <source>
        <dbReference type="ARBA" id="ARBA00022741"/>
    </source>
</evidence>
<evidence type="ECO:0000256" key="7">
    <source>
        <dbReference type="ARBA" id="ARBA00036525"/>
    </source>
</evidence>
<keyword evidence="2 8" id="KW-0808">Transferase</keyword>
<dbReference type="Pfam" id="PF03770">
    <property type="entry name" value="IPK"/>
    <property type="match status" value="1"/>
</dbReference>
<dbReference type="GO" id="GO:0005524">
    <property type="term" value="F:ATP binding"/>
    <property type="evidence" value="ECO:0007669"/>
    <property type="project" value="UniProtKB-KW"/>
</dbReference>
<dbReference type="GO" id="GO:0032958">
    <property type="term" value="P:inositol phosphate biosynthetic process"/>
    <property type="evidence" value="ECO:0007669"/>
    <property type="project" value="InterPro"/>
</dbReference>
<reference evidence="10 11" key="1">
    <citation type="submission" date="2023-11" db="EMBL/GenBank/DDBJ databases">
        <authorList>
            <person name="Okamura Y."/>
        </authorList>
    </citation>
    <scope>NUCLEOTIDE SEQUENCE [LARGE SCALE GENOMIC DNA]</scope>
</reference>
<evidence type="ECO:0000313" key="11">
    <source>
        <dbReference type="Proteomes" id="UP001497472"/>
    </source>
</evidence>
<dbReference type="InterPro" id="IPR005522">
    <property type="entry name" value="IPK"/>
</dbReference>
<dbReference type="GO" id="GO:0008440">
    <property type="term" value="F:inositol-1,4,5-trisphosphate 3-kinase activity"/>
    <property type="evidence" value="ECO:0007669"/>
    <property type="project" value="TreeGrafter"/>
</dbReference>
<evidence type="ECO:0000256" key="8">
    <source>
        <dbReference type="RuleBase" id="RU363090"/>
    </source>
</evidence>
<evidence type="ECO:0000313" key="10">
    <source>
        <dbReference type="EMBL" id="CAK1550331.1"/>
    </source>
</evidence>
<comment type="caution">
    <text evidence="10">The sequence shown here is derived from an EMBL/GenBank/DDBJ whole genome shotgun (WGS) entry which is preliminary data.</text>
</comment>
<comment type="similarity">
    <text evidence="1 8">Belongs to the inositol phosphokinase (IPK) family.</text>
</comment>
<comment type="catalytic activity">
    <reaction evidence="7">
        <text>1D-myo-inositol 1,3,4,6-tetrakisphosphate + ATP = 1D-myo-inositol 1,3,4,5,6-pentakisphosphate + ADP + H(+)</text>
        <dbReference type="Rhea" id="RHEA:12717"/>
        <dbReference type="ChEBI" id="CHEBI:15378"/>
        <dbReference type="ChEBI" id="CHEBI:30616"/>
        <dbReference type="ChEBI" id="CHEBI:57660"/>
        <dbReference type="ChEBI" id="CHEBI:57733"/>
        <dbReference type="ChEBI" id="CHEBI:456216"/>
        <dbReference type="EC" id="2.7.1.140"/>
    </reaction>
</comment>
<feature type="region of interest" description="Disordered" evidence="9">
    <location>
        <begin position="274"/>
        <end position="293"/>
    </location>
</feature>
<name>A0AAV1JLE5_9NEOP</name>
<protein>
    <recommendedName>
        <fullName evidence="8">Kinase</fullName>
        <ecNumber evidence="8">2.7.-.-</ecNumber>
    </recommendedName>
</protein>
<evidence type="ECO:0000256" key="2">
    <source>
        <dbReference type="ARBA" id="ARBA00022679"/>
    </source>
</evidence>
<gene>
    <name evidence="10" type="ORF">LNINA_LOCUS9564</name>
</gene>
<keyword evidence="3" id="KW-0547">Nucleotide-binding</keyword>
<evidence type="ECO:0000256" key="1">
    <source>
        <dbReference type="ARBA" id="ARBA00007374"/>
    </source>
</evidence>
<sequence length="436" mass="50134">MSDVFQKRKPPNPPRRQRSIYQVHYNLRPRTDEMTTKPLSMPFDSLEVQKYSRQVAGHTNTGSDTKYLGLLQCSNGTILKPILKEVQKREIDFYTTVFSSSDKDLIELRKFLPKFYGCKHFTYNGFEQEYIILEDLTERMLEPCIMDIKVGKRTWDPNASEEKIAREQSKYQKCKEEWAFCIPGYQVYKVDSGRLLKYGKDYGQKLHGHVVTAAVKNFLNGLGTRPCRALILQFLSSLWALQKWCARQTSVRFYATSLLLAYDAAKLRECCGDHGDSHGRKEKCRPSLPPARRRSIHSLHSPLSGSNFSGLLSPTGPVYKKFNAIPLSPTSSPNLPPPVSSPWTEALDKLNHNHSFENNYEDKLCKIKMNYRALLDQLSQETPTPNPWGTVKVIDFAHAFFNDGEERTIDYNFKEGIDNFVRVFESLLSETDDQVF</sequence>
<dbReference type="PANTHER" id="PTHR12400:SF51">
    <property type="entry name" value="INOSITOL POLYPHOSPHATE MULTIKINASE"/>
    <property type="match status" value="1"/>
</dbReference>
<organism evidence="10 11">
    <name type="scientific">Leptosia nina</name>
    <dbReference type="NCBI Taxonomy" id="320188"/>
    <lineage>
        <taxon>Eukaryota</taxon>
        <taxon>Metazoa</taxon>
        <taxon>Ecdysozoa</taxon>
        <taxon>Arthropoda</taxon>
        <taxon>Hexapoda</taxon>
        <taxon>Insecta</taxon>
        <taxon>Pterygota</taxon>
        <taxon>Neoptera</taxon>
        <taxon>Endopterygota</taxon>
        <taxon>Lepidoptera</taxon>
        <taxon>Glossata</taxon>
        <taxon>Ditrysia</taxon>
        <taxon>Papilionoidea</taxon>
        <taxon>Pieridae</taxon>
        <taxon>Pierinae</taxon>
        <taxon>Leptosia</taxon>
    </lineage>
</organism>
<dbReference type="Gene3D" id="3.30.470.160">
    <property type="entry name" value="Inositol polyphosphate kinase"/>
    <property type="match status" value="1"/>
</dbReference>
<evidence type="ECO:0000256" key="9">
    <source>
        <dbReference type="SAM" id="MobiDB-lite"/>
    </source>
</evidence>
<comment type="catalytic activity">
    <reaction evidence="6">
        <text>1D-myo-inositol 1,4,5-trisphosphate + 2 ATP = 1D-myo-inositol 1,3,4,5,6-pentakisphosphate + 2 ADP + 2 H(+)</text>
        <dbReference type="Rhea" id="RHEA:32359"/>
        <dbReference type="ChEBI" id="CHEBI:15378"/>
        <dbReference type="ChEBI" id="CHEBI:30616"/>
        <dbReference type="ChEBI" id="CHEBI:57733"/>
        <dbReference type="ChEBI" id="CHEBI:203600"/>
        <dbReference type="ChEBI" id="CHEBI:456216"/>
        <dbReference type="EC" id="2.7.1.151"/>
    </reaction>
</comment>
<dbReference type="GO" id="GO:0051765">
    <property type="term" value="F:inositol tetrakisphosphate kinase activity"/>
    <property type="evidence" value="ECO:0007669"/>
    <property type="project" value="TreeGrafter"/>
</dbReference>
<keyword evidence="4 8" id="KW-0418">Kinase</keyword>
<dbReference type="PANTHER" id="PTHR12400">
    <property type="entry name" value="INOSITOL POLYPHOSPHATE KINASE"/>
    <property type="match status" value="1"/>
</dbReference>
<keyword evidence="5" id="KW-0067">ATP-binding</keyword>
<dbReference type="EMBL" id="CAVLEF010000081">
    <property type="protein sequence ID" value="CAK1550331.1"/>
    <property type="molecule type" value="Genomic_DNA"/>
</dbReference>
<keyword evidence="11" id="KW-1185">Reference proteome</keyword>
<evidence type="ECO:0000256" key="6">
    <source>
        <dbReference type="ARBA" id="ARBA00036164"/>
    </source>
</evidence>
<evidence type="ECO:0000256" key="5">
    <source>
        <dbReference type="ARBA" id="ARBA00022840"/>
    </source>
</evidence>
<proteinExistence type="inferred from homology"/>
<dbReference type="AlphaFoldDB" id="A0AAV1JLE5"/>
<dbReference type="GO" id="GO:0005737">
    <property type="term" value="C:cytoplasm"/>
    <property type="evidence" value="ECO:0007669"/>
    <property type="project" value="TreeGrafter"/>
</dbReference>
<dbReference type="SUPFAM" id="SSF56104">
    <property type="entry name" value="SAICAR synthase-like"/>
    <property type="match status" value="1"/>
</dbReference>
<evidence type="ECO:0000256" key="4">
    <source>
        <dbReference type="ARBA" id="ARBA00022777"/>
    </source>
</evidence>
<dbReference type="Proteomes" id="UP001497472">
    <property type="component" value="Unassembled WGS sequence"/>
</dbReference>
<dbReference type="EC" id="2.7.-.-" evidence="8"/>
<dbReference type="GO" id="GO:0005634">
    <property type="term" value="C:nucleus"/>
    <property type="evidence" value="ECO:0007669"/>
    <property type="project" value="TreeGrafter"/>
</dbReference>
<accession>A0AAV1JLE5</accession>
<dbReference type="InterPro" id="IPR038286">
    <property type="entry name" value="IPK_sf"/>
</dbReference>